<dbReference type="WBParaSite" id="TCLT_0000458601-mRNA-1">
    <property type="protein sequence ID" value="TCLT_0000458601-mRNA-1"/>
    <property type="gene ID" value="TCLT_0000458601"/>
</dbReference>
<reference evidence="4" key="1">
    <citation type="submission" date="2017-02" db="UniProtKB">
        <authorList>
            <consortium name="WormBaseParasite"/>
        </authorList>
    </citation>
    <scope>IDENTIFICATION</scope>
</reference>
<dbReference type="Proteomes" id="UP000276776">
    <property type="component" value="Unassembled WGS sequence"/>
</dbReference>
<organism evidence="4">
    <name type="scientific">Thelazia callipaeda</name>
    <name type="common">Oriental eyeworm</name>
    <name type="synonym">Parasitic nematode</name>
    <dbReference type="NCBI Taxonomy" id="103827"/>
    <lineage>
        <taxon>Eukaryota</taxon>
        <taxon>Metazoa</taxon>
        <taxon>Ecdysozoa</taxon>
        <taxon>Nematoda</taxon>
        <taxon>Chromadorea</taxon>
        <taxon>Rhabditida</taxon>
        <taxon>Spirurina</taxon>
        <taxon>Spiruromorpha</taxon>
        <taxon>Thelazioidea</taxon>
        <taxon>Thelaziidae</taxon>
        <taxon>Thelazia</taxon>
    </lineage>
</organism>
<accession>A0A0N5CW71</accession>
<evidence type="ECO:0000313" key="4">
    <source>
        <dbReference type="WBParaSite" id="TCLT_0000458601-mRNA-1"/>
    </source>
</evidence>
<reference evidence="2 3" key="2">
    <citation type="submission" date="2018-11" db="EMBL/GenBank/DDBJ databases">
        <authorList>
            <consortium name="Pathogen Informatics"/>
        </authorList>
    </citation>
    <scope>NUCLEOTIDE SEQUENCE [LARGE SCALE GENOMIC DNA]</scope>
</reference>
<dbReference type="EMBL" id="UYYF01004294">
    <property type="protein sequence ID" value="VDN01713.1"/>
    <property type="molecule type" value="Genomic_DNA"/>
</dbReference>
<name>A0A0N5CW71_THECL</name>
<proteinExistence type="predicted"/>
<dbReference type="AlphaFoldDB" id="A0A0N5CW71"/>
<evidence type="ECO:0000313" key="3">
    <source>
        <dbReference type="Proteomes" id="UP000276776"/>
    </source>
</evidence>
<evidence type="ECO:0000256" key="1">
    <source>
        <dbReference type="SAM" id="MobiDB-lite"/>
    </source>
</evidence>
<protein>
    <submittedName>
        <fullName evidence="4">Meiosis-specific coiled-coil domain-containing protein MEIOC</fullName>
    </submittedName>
</protein>
<sequence>MILRSVDSDSTATAEVKTIGRYAFGPESLLDIRDIPEQFEKVPPTGSLDARLAAAGTGREKSTETVGRYSFGSHSLADISDVPDLFSSSSDDMRTAASVPDRTIGRHPYTMSSIVEFQKIGDVFSNESSNKSCETLNRRAFTPESISDIQNLPVEFFTPAVTFESDLNAFQRAQVPYGSEEPRHYHMMYKPPSLDQNGSEMSDPIGGINPVSPTTETINRYAYGSGSVTDMSDIPKQFYNKRYFTPNWNQYYPGGNRTVYNLTEQIRQEKEKLQHFNNCFHQDRSDASNECNPYGDGSSQETDMHTINRYAFGEQSLTDINQLPNQFLDTYYQVSKKNPPPKVTKSHVYSKESLAFIQKLPDPFTVQELISKSISSTDNIYGPTFTDPTILQQQMGNYHVYYTPFHLGCQNDMNFYSEGNIGNGSTRIMPFTLTSPEIMEINAHPEFVREDHVIGKKALTREEHEDLRAIPPIVSDNPNVLPIIDRYDMPEDEVYSIKYNNCAYFEELPDIVDSQYTVGRNLRTDEEIREIQALPDFHQIPFTPSSVAVMTAQSHQFVSDLTPSDDGTISAYIAPEMRYQQCEQSDSSEYMMSEPQGTRENNM</sequence>
<gene>
    <name evidence="2" type="ORF">TCLT_LOCUS4575</name>
</gene>
<evidence type="ECO:0000313" key="2">
    <source>
        <dbReference type="EMBL" id="VDN01713.1"/>
    </source>
</evidence>
<dbReference type="OrthoDB" id="6482909at2759"/>
<keyword evidence="3" id="KW-1185">Reference proteome</keyword>
<feature type="region of interest" description="Disordered" evidence="1">
    <location>
        <begin position="583"/>
        <end position="603"/>
    </location>
</feature>
<dbReference type="OMA" id="NINDAEC"/>